<dbReference type="InterPro" id="IPR013840">
    <property type="entry name" value="DNAligase_N"/>
</dbReference>
<dbReference type="GO" id="GO:0006281">
    <property type="term" value="P:DNA repair"/>
    <property type="evidence" value="ECO:0007669"/>
    <property type="project" value="UniProtKB-KW"/>
</dbReference>
<evidence type="ECO:0000256" key="9">
    <source>
        <dbReference type="ARBA" id="ARBA00022842"/>
    </source>
</evidence>
<feature type="binding site" evidence="14">
    <location>
        <position position="406"/>
    </location>
    <ligand>
        <name>Zn(2+)</name>
        <dbReference type="ChEBI" id="CHEBI:29105"/>
    </ligand>
</feature>
<dbReference type="GO" id="GO:0003677">
    <property type="term" value="F:DNA binding"/>
    <property type="evidence" value="ECO:0007669"/>
    <property type="project" value="InterPro"/>
</dbReference>
<dbReference type="PATRIC" id="fig|1619001.3.peg.491"/>
<dbReference type="Gene3D" id="1.10.287.610">
    <property type="entry name" value="Helix hairpin bin"/>
    <property type="match status" value="1"/>
</dbReference>
<dbReference type="SUPFAM" id="SSF52113">
    <property type="entry name" value="BRCT domain"/>
    <property type="match status" value="1"/>
</dbReference>
<evidence type="ECO:0000256" key="12">
    <source>
        <dbReference type="ARBA" id="ARBA00034005"/>
    </source>
</evidence>
<dbReference type="SMART" id="SM00532">
    <property type="entry name" value="LIGANc"/>
    <property type="match status" value="1"/>
</dbReference>
<dbReference type="Pfam" id="PF01653">
    <property type="entry name" value="DNA_ligase_aden"/>
    <property type="match status" value="1"/>
</dbReference>
<evidence type="ECO:0000256" key="3">
    <source>
        <dbReference type="ARBA" id="ARBA00013308"/>
    </source>
</evidence>
<comment type="caution">
    <text evidence="14">Lacks conserved residue(s) required for the propagation of feature annotation.</text>
</comment>
<dbReference type="Proteomes" id="UP000034705">
    <property type="component" value="Unassembled WGS sequence"/>
</dbReference>
<dbReference type="InterPro" id="IPR004149">
    <property type="entry name" value="Znf_DNAligase_C4"/>
</dbReference>
<evidence type="ECO:0000259" key="15">
    <source>
        <dbReference type="PROSITE" id="PS50172"/>
    </source>
</evidence>
<evidence type="ECO:0000256" key="13">
    <source>
        <dbReference type="ARBA" id="ARBA00060881"/>
    </source>
</evidence>
<evidence type="ECO:0000256" key="14">
    <source>
        <dbReference type="HAMAP-Rule" id="MF_01588"/>
    </source>
</evidence>
<evidence type="ECO:0000256" key="11">
    <source>
        <dbReference type="ARBA" id="ARBA00023204"/>
    </source>
</evidence>
<dbReference type="Pfam" id="PF03120">
    <property type="entry name" value="OB_DNA_ligase"/>
    <property type="match status" value="1"/>
</dbReference>
<dbReference type="InterPro" id="IPR010994">
    <property type="entry name" value="RuvA_2-like"/>
</dbReference>
<dbReference type="EMBL" id="LCMG01000009">
    <property type="protein sequence ID" value="KKU33452.1"/>
    <property type="molecule type" value="Genomic_DNA"/>
</dbReference>
<comment type="cofactor">
    <cofactor evidence="14">
        <name>Mg(2+)</name>
        <dbReference type="ChEBI" id="CHEBI:18420"/>
    </cofactor>
    <cofactor evidence="14">
        <name>Mn(2+)</name>
        <dbReference type="ChEBI" id="CHEBI:29035"/>
    </cofactor>
</comment>
<feature type="active site" description="N6-AMP-lysine intermediate" evidence="14">
    <location>
        <position position="115"/>
    </location>
</feature>
<dbReference type="FunFam" id="2.40.50.140:FF:000012">
    <property type="entry name" value="DNA ligase"/>
    <property type="match status" value="1"/>
</dbReference>
<comment type="function">
    <text evidence="1 14">DNA ligase that catalyzes the formation of phosphodiester linkages between 5'-phosphoryl and 3'-hydroxyl groups in double-stranded DNA using NAD as a coenzyme and as the energy source for the reaction. It is essential for DNA replication and repair of damaged DNA.</text>
</comment>
<feature type="binding site" evidence="14">
    <location>
        <position position="426"/>
    </location>
    <ligand>
        <name>Zn(2+)</name>
        <dbReference type="ChEBI" id="CHEBI:29105"/>
    </ligand>
</feature>
<name>A0A0G1PL76_9BACT</name>
<dbReference type="PROSITE" id="PS50172">
    <property type="entry name" value="BRCT"/>
    <property type="match status" value="1"/>
</dbReference>
<accession>A0A0G1PL76</accession>
<dbReference type="SMART" id="SM00292">
    <property type="entry name" value="BRCT"/>
    <property type="match status" value="1"/>
</dbReference>
<feature type="binding site" evidence="14">
    <location>
        <position position="309"/>
    </location>
    <ligand>
        <name>NAD(+)</name>
        <dbReference type="ChEBI" id="CHEBI:57540"/>
    </ligand>
</feature>
<keyword evidence="4 14" id="KW-0436">Ligase</keyword>
<keyword evidence="11 14" id="KW-0234">DNA repair</keyword>
<dbReference type="SUPFAM" id="SSF47781">
    <property type="entry name" value="RuvA domain 2-like"/>
    <property type="match status" value="1"/>
</dbReference>
<dbReference type="InterPro" id="IPR013839">
    <property type="entry name" value="DNAligase_adenylation"/>
</dbReference>
<dbReference type="GO" id="GO:0006260">
    <property type="term" value="P:DNA replication"/>
    <property type="evidence" value="ECO:0007669"/>
    <property type="project" value="UniProtKB-KW"/>
</dbReference>
<evidence type="ECO:0000256" key="1">
    <source>
        <dbReference type="ARBA" id="ARBA00004067"/>
    </source>
</evidence>
<evidence type="ECO:0000256" key="4">
    <source>
        <dbReference type="ARBA" id="ARBA00022598"/>
    </source>
</evidence>
<reference evidence="16 17" key="1">
    <citation type="journal article" date="2015" name="Nature">
        <title>rRNA introns, odd ribosomes, and small enigmatic genomes across a large radiation of phyla.</title>
        <authorList>
            <person name="Brown C.T."/>
            <person name="Hug L.A."/>
            <person name="Thomas B.C."/>
            <person name="Sharon I."/>
            <person name="Castelle C.J."/>
            <person name="Singh A."/>
            <person name="Wilkins M.J."/>
            <person name="Williams K.H."/>
            <person name="Banfield J.F."/>
        </authorList>
    </citation>
    <scope>NUCLEOTIDE SEQUENCE [LARGE SCALE GENOMIC DNA]</scope>
</reference>
<dbReference type="InterPro" id="IPR036420">
    <property type="entry name" value="BRCT_dom_sf"/>
</dbReference>
<evidence type="ECO:0000256" key="6">
    <source>
        <dbReference type="ARBA" id="ARBA00022723"/>
    </source>
</evidence>
<dbReference type="InterPro" id="IPR018239">
    <property type="entry name" value="DNA_ligase_AS"/>
</dbReference>
<feature type="domain" description="BRCT" evidence="15">
    <location>
        <begin position="582"/>
        <end position="660"/>
    </location>
</feature>
<dbReference type="CDD" id="cd00114">
    <property type="entry name" value="LIGANc"/>
    <property type="match status" value="1"/>
</dbReference>
<dbReference type="InterPro" id="IPR001357">
    <property type="entry name" value="BRCT_dom"/>
</dbReference>
<comment type="similarity">
    <text evidence="13 14">Belongs to the NAD-dependent DNA ligase family. LigA subfamily.</text>
</comment>
<keyword evidence="9 14" id="KW-0460">Magnesium</keyword>
<evidence type="ECO:0000256" key="5">
    <source>
        <dbReference type="ARBA" id="ARBA00022705"/>
    </source>
</evidence>
<feature type="binding site" evidence="14">
    <location>
        <position position="403"/>
    </location>
    <ligand>
        <name>Zn(2+)</name>
        <dbReference type="ChEBI" id="CHEBI:29105"/>
    </ligand>
</feature>
<dbReference type="PANTHER" id="PTHR23389">
    <property type="entry name" value="CHROMOSOME TRANSMISSION FIDELITY FACTOR 18"/>
    <property type="match status" value="1"/>
</dbReference>
<keyword evidence="5 14" id="KW-0235">DNA replication</keyword>
<dbReference type="Pfam" id="PF03119">
    <property type="entry name" value="DNA_ligase_ZBD"/>
    <property type="match status" value="1"/>
</dbReference>
<gene>
    <name evidence="14" type="primary">ligA</name>
    <name evidence="16" type="ORF">UX45_C0009G0020</name>
</gene>
<dbReference type="InterPro" id="IPR003583">
    <property type="entry name" value="Hlx-hairpin-Hlx_DNA-bd_motif"/>
</dbReference>
<feature type="binding site" evidence="14">
    <location>
        <position position="136"/>
    </location>
    <ligand>
        <name>NAD(+)</name>
        <dbReference type="ChEBI" id="CHEBI:57540"/>
    </ligand>
</feature>
<dbReference type="Gene3D" id="1.10.150.20">
    <property type="entry name" value="5' to 3' exonuclease, C-terminal subdomain"/>
    <property type="match status" value="2"/>
</dbReference>
<keyword evidence="7 14" id="KW-0227">DNA damage</keyword>
<sequence length="660" mass="74193">MTKTEAHGRINKLKELIEQHRYQYHVFDRQTLSDAALDSLKHELYQWEQQYPEFVTADSPTQRVGGQPLKEFSKVRHEKRMLSMEDVFTRDEFEDWHTRISKLTQRSFHFFCMPKVDGLAVSLVYENGLLKTASTRGDGDVGEDVTQNIRTISSIPLRIKEEKGRVEVRGEICFPVKEFEVFNKKLVRDGEKPFANPRNAAAGSIRQLDPKVTALRKLSFVAWELVSDLGQKDMEEAWQMLKTMGFRTVPESKALTSLQAAEDHWHALQKKRDALEFWVDGMVVRVSERLVYESLGVIGKTPRGLVAWKFPAEEATAIVKEVEWFVGRTGALTPVAVFEPTWIGGTMVQHATLHNMDEIERLDVRVGDTVILFKAGDIIPKVKEVLKDLRPLHTKYVQAPVQCPVCGSDVVKHEGEVARYCKNKRCFAQDRESVLHAARAFEIEGLGPQIVAALLEQHLVHRAPDLFTLVPEDLLALEGFAEVASQKLVAEIQSKKEIPLSRFIVALGMRHVGEQTALDLAVHFGTLAKLQQATLEDLQSVSNIGEVVARSIEEYLGKSYHQELIADYLRHGVLVIPAKTLQEPGRLVGKTFVLTGTLSFLSREEAKEHIRTLGGSVSSSVSEKTDYVVAGEEPGSKFKKAKELGVSILSEQAFLAMIHA</sequence>
<dbReference type="SUPFAM" id="SSF50249">
    <property type="entry name" value="Nucleic acid-binding proteins"/>
    <property type="match status" value="1"/>
</dbReference>
<dbReference type="EC" id="6.5.1.2" evidence="2 14"/>
<dbReference type="Gene3D" id="3.40.50.10190">
    <property type="entry name" value="BRCT domain"/>
    <property type="match status" value="1"/>
</dbReference>
<feature type="binding site" evidence="14">
    <location>
        <position position="171"/>
    </location>
    <ligand>
        <name>NAD(+)</name>
        <dbReference type="ChEBI" id="CHEBI:57540"/>
    </ligand>
</feature>
<dbReference type="FunFam" id="1.10.150.20:FF:000006">
    <property type="entry name" value="DNA ligase"/>
    <property type="match status" value="1"/>
</dbReference>
<dbReference type="Pfam" id="PF12826">
    <property type="entry name" value="HHH_2"/>
    <property type="match status" value="1"/>
</dbReference>
<comment type="catalytic activity">
    <reaction evidence="12 14">
        <text>NAD(+) + (deoxyribonucleotide)n-3'-hydroxyl + 5'-phospho-(deoxyribonucleotide)m = (deoxyribonucleotide)n+m + AMP + beta-nicotinamide D-nucleotide.</text>
        <dbReference type="EC" id="6.5.1.2"/>
    </reaction>
</comment>
<dbReference type="PIRSF" id="PIRSF001604">
    <property type="entry name" value="LigA"/>
    <property type="match status" value="1"/>
</dbReference>
<dbReference type="Gene3D" id="3.30.470.30">
    <property type="entry name" value="DNA ligase/mRNA capping enzyme"/>
    <property type="match status" value="1"/>
</dbReference>
<dbReference type="Pfam" id="PF00533">
    <property type="entry name" value="BRCT"/>
    <property type="match status" value="1"/>
</dbReference>
<evidence type="ECO:0000256" key="7">
    <source>
        <dbReference type="ARBA" id="ARBA00022763"/>
    </source>
</evidence>
<evidence type="ECO:0000256" key="10">
    <source>
        <dbReference type="ARBA" id="ARBA00023027"/>
    </source>
</evidence>
<organism evidence="16 17">
    <name type="scientific">Candidatus Uhrbacteria bacterium GW2011_GWF2_46_218</name>
    <dbReference type="NCBI Taxonomy" id="1619001"/>
    <lineage>
        <taxon>Bacteria</taxon>
        <taxon>Candidatus Uhriibacteriota</taxon>
    </lineage>
</organism>
<dbReference type="InterPro" id="IPR001679">
    <property type="entry name" value="DNA_ligase"/>
</dbReference>
<dbReference type="SMART" id="SM00278">
    <property type="entry name" value="HhH1"/>
    <property type="match status" value="4"/>
</dbReference>
<keyword evidence="6 14" id="KW-0479">Metal-binding</keyword>
<dbReference type="PANTHER" id="PTHR23389:SF9">
    <property type="entry name" value="DNA LIGASE"/>
    <property type="match status" value="1"/>
</dbReference>
<dbReference type="Pfam" id="PF14520">
    <property type="entry name" value="HHH_5"/>
    <property type="match status" value="1"/>
</dbReference>
<proteinExistence type="inferred from homology"/>
<dbReference type="SUPFAM" id="SSF56091">
    <property type="entry name" value="DNA ligase/mRNA capping enzyme, catalytic domain"/>
    <property type="match status" value="1"/>
</dbReference>
<keyword evidence="10 14" id="KW-0520">NAD</keyword>
<protein>
    <recommendedName>
        <fullName evidence="3 14">DNA ligase</fullName>
        <ecNumber evidence="2 14">6.5.1.2</ecNumber>
    </recommendedName>
    <alternativeName>
        <fullName evidence="14">Polydeoxyribonucleotide synthase [NAD(+)]</fullName>
    </alternativeName>
</protein>
<comment type="caution">
    <text evidence="16">The sequence shown here is derived from an EMBL/GenBank/DDBJ whole genome shotgun (WGS) entry which is preliminary data.</text>
</comment>
<dbReference type="NCBIfam" id="NF005932">
    <property type="entry name" value="PRK07956.1"/>
    <property type="match status" value="1"/>
</dbReference>
<dbReference type="Gene3D" id="6.20.10.30">
    <property type="match status" value="1"/>
</dbReference>
<dbReference type="InterPro" id="IPR004150">
    <property type="entry name" value="NAD_DNA_ligase_OB"/>
</dbReference>
<evidence type="ECO:0000256" key="2">
    <source>
        <dbReference type="ARBA" id="ARBA00012722"/>
    </source>
</evidence>
<dbReference type="InterPro" id="IPR041663">
    <property type="entry name" value="DisA/LigA_HHH"/>
</dbReference>
<feature type="binding site" evidence="14">
    <location>
        <begin position="83"/>
        <end position="84"/>
    </location>
    <ligand>
        <name>NAD(+)</name>
        <dbReference type="ChEBI" id="CHEBI:57540"/>
    </ligand>
</feature>
<evidence type="ECO:0000256" key="8">
    <source>
        <dbReference type="ARBA" id="ARBA00022833"/>
    </source>
</evidence>
<dbReference type="GO" id="GO:0003911">
    <property type="term" value="F:DNA ligase (NAD+) activity"/>
    <property type="evidence" value="ECO:0007669"/>
    <property type="project" value="UniProtKB-UniRule"/>
</dbReference>
<keyword evidence="14" id="KW-0464">Manganese</keyword>
<dbReference type="PROSITE" id="PS01055">
    <property type="entry name" value="DNA_LIGASE_N1"/>
    <property type="match status" value="1"/>
</dbReference>
<dbReference type="Gene3D" id="2.40.50.140">
    <property type="entry name" value="Nucleic acid-binding proteins"/>
    <property type="match status" value="1"/>
</dbReference>
<dbReference type="AlphaFoldDB" id="A0A0G1PL76"/>
<evidence type="ECO:0000313" key="17">
    <source>
        <dbReference type="Proteomes" id="UP000034705"/>
    </source>
</evidence>
<evidence type="ECO:0000313" key="16">
    <source>
        <dbReference type="EMBL" id="KKU33452.1"/>
    </source>
</evidence>
<dbReference type="CDD" id="cd17748">
    <property type="entry name" value="BRCT_DNA_ligase_like"/>
    <property type="match status" value="1"/>
</dbReference>
<feature type="binding site" evidence="14">
    <location>
        <position position="421"/>
    </location>
    <ligand>
        <name>Zn(2+)</name>
        <dbReference type="ChEBI" id="CHEBI:29105"/>
    </ligand>
</feature>
<keyword evidence="8 14" id="KW-0862">Zinc</keyword>
<dbReference type="InterPro" id="IPR012340">
    <property type="entry name" value="NA-bd_OB-fold"/>
</dbReference>
<dbReference type="NCBIfam" id="TIGR00575">
    <property type="entry name" value="dnlj"/>
    <property type="match status" value="1"/>
</dbReference>
<dbReference type="HAMAP" id="MF_01588">
    <property type="entry name" value="DNA_ligase_A"/>
    <property type="match status" value="1"/>
</dbReference>
<dbReference type="GO" id="GO:0046872">
    <property type="term" value="F:metal ion binding"/>
    <property type="evidence" value="ECO:0007669"/>
    <property type="project" value="UniProtKB-KW"/>
</dbReference>